<evidence type="ECO:0000256" key="4">
    <source>
        <dbReference type="ARBA" id="ARBA00022989"/>
    </source>
</evidence>
<evidence type="ECO:0000313" key="7">
    <source>
        <dbReference type="EMBL" id="MCO6047389.1"/>
    </source>
</evidence>
<organism evidence="7 8">
    <name type="scientific">Aeoliella straminimaris</name>
    <dbReference type="NCBI Taxonomy" id="2954799"/>
    <lineage>
        <taxon>Bacteria</taxon>
        <taxon>Pseudomonadati</taxon>
        <taxon>Planctomycetota</taxon>
        <taxon>Planctomycetia</taxon>
        <taxon>Pirellulales</taxon>
        <taxon>Lacipirellulaceae</taxon>
        <taxon>Aeoliella</taxon>
    </lineage>
</organism>
<evidence type="ECO:0000256" key="1">
    <source>
        <dbReference type="ARBA" id="ARBA00004167"/>
    </source>
</evidence>
<keyword evidence="5 6" id="KW-0472">Membrane</keyword>
<feature type="transmembrane region" description="Helical" evidence="6">
    <location>
        <begin position="6"/>
        <end position="26"/>
    </location>
</feature>
<dbReference type="AlphaFoldDB" id="A0A9X2FI21"/>
<dbReference type="PANTHER" id="PTHR34478:SF2">
    <property type="entry name" value="MEMBRANE PROTEIN"/>
    <property type="match status" value="1"/>
</dbReference>
<evidence type="ECO:0000256" key="2">
    <source>
        <dbReference type="ARBA" id="ARBA00008854"/>
    </source>
</evidence>
<keyword evidence="4 6" id="KW-1133">Transmembrane helix</keyword>
<name>A0A9X2FI21_9BACT</name>
<proteinExistence type="inferred from homology"/>
<comment type="caution">
    <text evidence="7">The sequence shown here is derived from an EMBL/GenBank/DDBJ whole genome shotgun (WGS) entry which is preliminary data.</text>
</comment>
<dbReference type="SUPFAM" id="SSF140478">
    <property type="entry name" value="LemA-like"/>
    <property type="match status" value="1"/>
</dbReference>
<dbReference type="Proteomes" id="UP001155241">
    <property type="component" value="Unassembled WGS sequence"/>
</dbReference>
<keyword evidence="8" id="KW-1185">Reference proteome</keyword>
<dbReference type="InterPro" id="IPR007156">
    <property type="entry name" value="MamQ_LemA"/>
</dbReference>
<dbReference type="Pfam" id="PF04011">
    <property type="entry name" value="LemA"/>
    <property type="match status" value="1"/>
</dbReference>
<protein>
    <submittedName>
        <fullName evidence="7">LemA family protein</fullName>
    </submittedName>
</protein>
<dbReference type="RefSeq" id="WP_252855500.1">
    <property type="nucleotide sequence ID" value="NZ_JAMXLR010000092.1"/>
</dbReference>
<dbReference type="EMBL" id="JAMXLR010000092">
    <property type="protein sequence ID" value="MCO6047389.1"/>
    <property type="molecule type" value="Genomic_DNA"/>
</dbReference>
<reference evidence="7" key="1">
    <citation type="submission" date="2022-06" db="EMBL/GenBank/DDBJ databases">
        <title>Aeoliella straminimaris, a novel planctomycete from sediments.</title>
        <authorList>
            <person name="Vitorino I.R."/>
            <person name="Lage O.M."/>
        </authorList>
    </citation>
    <scope>NUCLEOTIDE SEQUENCE</scope>
    <source>
        <strain evidence="7">ICT_H6.2</strain>
    </source>
</reference>
<accession>A0A9X2FI21</accession>
<gene>
    <name evidence="7" type="ORF">NG895_26095</name>
</gene>
<sequence length="188" mass="21174">MEAFIPLAVIAMVLLVPLGWYVAVFNRFTRLKQHLRESWSDIDVELQRRYELIPNLVATVKGYAQHEREVLREVTELRNRAAANHGSVSSQGRDERDLELGLRKLYAVAEAYPDLKASAHFLALQQELALTEDRIAAARRFYNGNVRDMNQLRESFPTSIVAGMSGFEAGEYFESTADAAGPVSVSMQ</sequence>
<comment type="subcellular location">
    <subcellularLocation>
        <location evidence="1">Membrane</location>
        <topology evidence="1">Single-pass membrane protein</topology>
    </subcellularLocation>
</comment>
<dbReference type="GO" id="GO:0016020">
    <property type="term" value="C:membrane"/>
    <property type="evidence" value="ECO:0007669"/>
    <property type="project" value="UniProtKB-SubCell"/>
</dbReference>
<dbReference type="Gene3D" id="1.20.1440.20">
    <property type="entry name" value="LemA-like domain"/>
    <property type="match status" value="1"/>
</dbReference>
<dbReference type="InterPro" id="IPR023353">
    <property type="entry name" value="LemA-like_dom_sf"/>
</dbReference>
<evidence type="ECO:0000256" key="5">
    <source>
        <dbReference type="ARBA" id="ARBA00023136"/>
    </source>
</evidence>
<evidence type="ECO:0000313" key="8">
    <source>
        <dbReference type="Proteomes" id="UP001155241"/>
    </source>
</evidence>
<dbReference type="PANTHER" id="PTHR34478">
    <property type="entry name" value="PROTEIN LEMA"/>
    <property type="match status" value="1"/>
</dbReference>
<keyword evidence="3 6" id="KW-0812">Transmembrane</keyword>
<evidence type="ECO:0000256" key="6">
    <source>
        <dbReference type="SAM" id="Phobius"/>
    </source>
</evidence>
<evidence type="ECO:0000256" key="3">
    <source>
        <dbReference type="ARBA" id="ARBA00022692"/>
    </source>
</evidence>
<comment type="similarity">
    <text evidence="2">Belongs to the LemA family.</text>
</comment>